<feature type="compositionally biased region" description="Polar residues" evidence="1">
    <location>
        <begin position="153"/>
        <end position="163"/>
    </location>
</feature>
<gene>
    <name evidence="2" type="ORF">GSLYS_00018383001</name>
</gene>
<feature type="compositionally biased region" description="Polar residues" evidence="1">
    <location>
        <begin position="12"/>
        <end position="28"/>
    </location>
</feature>
<protein>
    <submittedName>
        <fullName evidence="2">Uncharacterized protein</fullName>
    </submittedName>
</protein>
<dbReference type="Proteomes" id="UP001497497">
    <property type="component" value="Unassembled WGS sequence"/>
</dbReference>
<evidence type="ECO:0000256" key="1">
    <source>
        <dbReference type="SAM" id="MobiDB-lite"/>
    </source>
</evidence>
<sequence>SLQEELSEAVKSKNNGTGLLSPKSNPFRSKSLHHLDLRPASAPPSPSEPVPDKPSSDGTNRLQSLISKYRSHNESEESKAAPPVVPPKIVYKNRLGITAPKSPLKQASEDPPTDPLVPPSSKVAEAPANSNLLSVKLGKKLPPAPFPKPASPTTLGTKSSFMRTISGDVASKDTSPKPTSASPLLSLRHSLPLTSSSTAKTLNSSGLGQSLGSAEGTSDTQEQKDINALIQK</sequence>
<comment type="caution">
    <text evidence="2">The sequence shown here is derived from an EMBL/GenBank/DDBJ whole genome shotgun (WGS) entry which is preliminary data.</text>
</comment>
<name>A0AAV2IF56_LYMST</name>
<feature type="non-terminal residue" evidence="2">
    <location>
        <position position="1"/>
    </location>
</feature>
<evidence type="ECO:0000313" key="2">
    <source>
        <dbReference type="EMBL" id="CAL1544900.1"/>
    </source>
</evidence>
<organism evidence="2 3">
    <name type="scientific">Lymnaea stagnalis</name>
    <name type="common">Great pond snail</name>
    <name type="synonym">Helix stagnalis</name>
    <dbReference type="NCBI Taxonomy" id="6523"/>
    <lineage>
        <taxon>Eukaryota</taxon>
        <taxon>Metazoa</taxon>
        <taxon>Spiralia</taxon>
        <taxon>Lophotrochozoa</taxon>
        <taxon>Mollusca</taxon>
        <taxon>Gastropoda</taxon>
        <taxon>Heterobranchia</taxon>
        <taxon>Euthyneura</taxon>
        <taxon>Panpulmonata</taxon>
        <taxon>Hygrophila</taxon>
        <taxon>Lymnaeoidea</taxon>
        <taxon>Lymnaeidae</taxon>
        <taxon>Lymnaea</taxon>
    </lineage>
</organism>
<feature type="region of interest" description="Disordered" evidence="1">
    <location>
        <begin position="1"/>
        <end position="232"/>
    </location>
</feature>
<dbReference type="EMBL" id="CAXITT010000657">
    <property type="protein sequence ID" value="CAL1544900.1"/>
    <property type="molecule type" value="Genomic_DNA"/>
</dbReference>
<accession>A0AAV2IF56</accession>
<evidence type="ECO:0000313" key="3">
    <source>
        <dbReference type="Proteomes" id="UP001497497"/>
    </source>
</evidence>
<reference evidence="2 3" key="1">
    <citation type="submission" date="2024-04" db="EMBL/GenBank/DDBJ databases">
        <authorList>
            <consortium name="Genoscope - CEA"/>
            <person name="William W."/>
        </authorList>
    </citation>
    <scope>NUCLEOTIDE SEQUENCE [LARGE SCALE GENOMIC DNA]</scope>
</reference>
<keyword evidence="3" id="KW-1185">Reference proteome</keyword>
<dbReference type="AlphaFoldDB" id="A0AAV2IF56"/>
<proteinExistence type="predicted"/>
<feature type="compositionally biased region" description="Low complexity" evidence="1">
    <location>
        <begin position="180"/>
        <end position="213"/>
    </location>
</feature>